<dbReference type="InterPro" id="IPR000924">
    <property type="entry name" value="Glu/Gln-tRNA-synth"/>
</dbReference>
<evidence type="ECO:0000256" key="10">
    <source>
        <dbReference type="RuleBase" id="RU363037"/>
    </source>
</evidence>
<dbReference type="EC" id="6.1.1.18" evidence="2"/>
<proteinExistence type="inferred from homology"/>
<dbReference type="InterPro" id="IPR007638">
    <property type="entry name" value="Gln-tRNA-synth_Ib_RNA-bd_2"/>
</dbReference>
<dbReference type="PANTHER" id="PTHR43097:SF4">
    <property type="entry name" value="GLUTAMINE--TRNA LIGASE"/>
    <property type="match status" value="1"/>
</dbReference>
<dbReference type="Pfam" id="PF04558">
    <property type="entry name" value="tRNA_synt_1c_R1"/>
    <property type="match status" value="1"/>
</dbReference>
<dbReference type="Proteomes" id="UP000307173">
    <property type="component" value="Unassembled WGS sequence"/>
</dbReference>
<dbReference type="NCBIfam" id="TIGR00440">
    <property type="entry name" value="glnS"/>
    <property type="match status" value="1"/>
</dbReference>
<dbReference type="InterPro" id="IPR011035">
    <property type="entry name" value="Ribosomal_bL25/Gln-tRNA_synth"/>
</dbReference>
<dbReference type="InterPro" id="IPR020059">
    <property type="entry name" value="Glu/Gln-tRNA-synth_Ib_codon-bd"/>
</dbReference>
<keyword evidence="3 10" id="KW-0436">Ligase</keyword>
<protein>
    <recommendedName>
        <fullName evidence="2">glutamine--tRNA ligase</fullName>
        <ecNumber evidence="2">6.1.1.18</ecNumber>
    </recommendedName>
    <alternativeName>
        <fullName evidence="8">Glutaminyl-tRNA synthetase</fullName>
    </alternativeName>
</protein>
<evidence type="ECO:0000313" key="18">
    <source>
        <dbReference type="Proteomes" id="UP000307173"/>
    </source>
</evidence>
<dbReference type="InterPro" id="IPR050132">
    <property type="entry name" value="Gln/Glu-tRNA_Ligase"/>
</dbReference>
<dbReference type="InterPro" id="IPR020056">
    <property type="entry name" value="Rbsml_bL25/Gln-tRNA_synth_N"/>
</dbReference>
<evidence type="ECO:0000259" key="12">
    <source>
        <dbReference type="Pfam" id="PF00749"/>
    </source>
</evidence>
<dbReference type="InterPro" id="IPR042559">
    <property type="entry name" value="Gln-tRNA-synth_Ib_RNA-bd_N_2"/>
</dbReference>
<dbReference type="PRINTS" id="PR00987">
    <property type="entry name" value="TRNASYNTHGLU"/>
</dbReference>
<feature type="region of interest" description="Disordered" evidence="11">
    <location>
        <begin position="356"/>
        <end position="376"/>
    </location>
</feature>
<dbReference type="GO" id="GO:0005524">
    <property type="term" value="F:ATP binding"/>
    <property type="evidence" value="ECO:0007669"/>
    <property type="project" value="UniProtKB-KW"/>
</dbReference>
<dbReference type="GO" id="GO:1990825">
    <property type="term" value="F:sequence-specific mRNA binding"/>
    <property type="evidence" value="ECO:0007669"/>
    <property type="project" value="UniProtKB-ARBA"/>
</dbReference>
<comment type="similarity">
    <text evidence="1 10">Belongs to the class-I aminoacyl-tRNA synthetase family.</text>
</comment>
<evidence type="ECO:0000256" key="2">
    <source>
        <dbReference type="ARBA" id="ARBA00012836"/>
    </source>
</evidence>
<dbReference type="Gene3D" id="3.40.50.620">
    <property type="entry name" value="HUPs"/>
    <property type="match status" value="1"/>
</dbReference>
<evidence type="ECO:0000256" key="6">
    <source>
        <dbReference type="ARBA" id="ARBA00022917"/>
    </source>
</evidence>
<dbReference type="AlphaFoldDB" id="A0A4T0WZB6"/>
<keyword evidence="6 10" id="KW-0648">Protein biosynthesis</keyword>
<dbReference type="PROSITE" id="PS00178">
    <property type="entry name" value="AA_TRNA_LIGASE_I"/>
    <property type="match status" value="1"/>
</dbReference>
<dbReference type="FunFam" id="1.10.1160.10:FF:000001">
    <property type="entry name" value="Glutamine--tRNA ligase"/>
    <property type="match status" value="1"/>
</dbReference>
<dbReference type="FunFam" id="2.40.240.10:FF:000015">
    <property type="entry name" value="Glutaminyl-tRNA synthetase"/>
    <property type="match status" value="1"/>
</dbReference>
<dbReference type="InterPro" id="IPR020058">
    <property type="entry name" value="Glu/Gln-tRNA-synth_Ib_cat-dom"/>
</dbReference>
<evidence type="ECO:0000259" key="13">
    <source>
        <dbReference type="Pfam" id="PF03950"/>
    </source>
</evidence>
<dbReference type="OrthoDB" id="10250478at2759"/>
<dbReference type="Pfam" id="PF00749">
    <property type="entry name" value="tRNA-synt_1c"/>
    <property type="match status" value="1"/>
</dbReference>
<dbReference type="InterPro" id="IPR049437">
    <property type="entry name" value="tRNA-synt_1c_C2"/>
</dbReference>
<dbReference type="GO" id="GO:0006425">
    <property type="term" value="P:glutaminyl-tRNA aminoacylation"/>
    <property type="evidence" value="ECO:0007669"/>
    <property type="project" value="InterPro"/>
</dbReference>
<evidence type="ECO:0000256" key="9">
    <source>
        <dbReference type="ARBA" id="ARBA00048270"/>
    </source>
</evidence>
<dbReference type="InterPro" id="IPR001412">
    <property type="entry name" value="aa-tRNA-synth_I_CS"/>
</dbReference>
<dbReference type="Pfam" id="PF03950">
    <property type="entry name" value="tRNA-synt_1c_C"/>
    <property type="match status" value="1"/>
</dbReference>
<evidence type="ECO:0000313" key="17">
    <source>
        <dbReference type="EMBL" id="TID22521.1"/>
    </source>
</evidence>
<evidence type="ECO:0000259" key="15">
    <source>
        <dbReference type="Pfam" id="PF04558"/>
    </source>
</evidence>
<evidence type="ECO:0000256" key="5">
    <source>
        <dbReference type="ARBA" id="ARBA00022840"/>
    </source>
</evidence>
<dbReference type="InterPro" id="IPR004514">
    <property type="entry name" value="Gln-tRNA-synth"/>
</dbReference>
<reference evidence="17 18" key="1">
    <citation type="journal article" date="2019" name="Front. Genet.">
        <title>Whole-Genome Sequencing of the Opportunistic Yeast Pathogen Candida inconspicua Uncovers Its Hybrid Origin.</title>
        <authorList>
            <person name="Mixao V."/>
            <person name="Hansen A.P."/>
            <person name="Saus E."/>
            <person name="Boekhout T."/>
            <person name="Lass-Florl C."/>
            <person name="Gabaldon T."/>
        </authorList>
    </citation>
    <scope>NUCLEOTIDE SEQUENCE [LARGE SCALE GENOMIC DNA]</scope>
    <source>
        <strain evidence="17 18">CBS 180</strain>
    </source>
</reference>
<dbReference type="PANTHER" id="PTHR43097">
    <property type="entry name" value="GLUTAMINE-TRNA LIGASE"/>
    <property type="match status" value="1"/>
</dbReference>
<evidence type="ECO:0000256" key="1">
    <source>
        <dbReference type="ARBA" id="ARBA00005594"/>
    </source>
</evidence>
<evidence type="ECO:0000256" key="3">
    <source>
        <dbReference type="ARBA" id="ARBA00022598"/>
    </source>
</evidence>
<dbReference type="InterPro" id="IPR014729">
    <property type="entry name" value="Rossmann-like_a/b/a_fold"/>
</dbReference>
<evidence type="ECO:0000256" key="8">
    <source>
        <dbReference type="ARBA" id="ARBA00030466"/>
    </source>
</evidence>
<comment type="catalytic activity">
    <reaction evidence="9">
        <text>tRNA(Gln) + L-glutamine + ATP = L-glutaminyl-tRNA(Gln) + AMP + diphosphate</text>
        <dbReference type="Rhea" id="RHEA:20121"/>
        <dbReference type="Rhea" id="RHEA-COMP:9662"/>
        <dbReference type="Rhea" id="RHEA-COMP:9681"/>
        <dbReference type="ChEBI" id="CHEBI:30616"/>
        <dbReference type="ChEBI" id="CHEBI:33019"/>
        <dbReference type="ChEBI" id="CHEBI:58359"/>
        <dbReference type="ChEBI" id="CHEBI:78442"/>
        <dbReference type="ChEBI" id="CHEBI:78521"/>
        <dbReference type="ChEBI" id="CHEBI:456215"/>
        <dbReference type="EC" id="6.1.1.18"/>
    </reaction>
</comment>
<dbReference type="STRING" id="52247.A0A4T0WZB6"/>
<dbReference type="FunFam" id="3.90.800.10:FF:000001">
    <property type="entry name" value="Glutamine--tRNA ligase"/>
    <property type="match status" value="1"/>
</dbReference>
<dbReference type="GO" id="GO:0005829">
    <property type="term" value="C:cytosol"/>
    <property type="evidence" value="ECO:0007669"/>
    <property type="project" value="TreeGrafter"/>
</dbReference>
<feature type="domain" description="Glutamyl/glutaminyl-tRNA synthetase class Ib anti-codon binding" evidence="13">
    <location>
        <begin position="567"/>
        <end position="666"/>
    </location>
</feature>
<dbReference type="FunFam" id="1.10.10.2420:FF:000001">
    <property type="entry name" value="Glutamine--tRNA ligase cytoplasmic"/>
    <property type="match status" value="1"/>
</dbReference>
<dbReference type="Pfam" id="PF20974">
    <property type="entry name" value="tRNA-synt_1c_C2"/>
    <property type="match status" value="1"/>
</dbReference>
<keyword evidence="4 10" id="KW-0547">Nucleotide-binding</keyword>
<dbReference type="FunFam" id="3.40.50.620:FF:000183">
    <property type="entry name" value="Glutaminyl-tRNA synthetase"/>
    <property type="match status" value="1"/>
</dbReference>
<dbReference type="InterPro" id="IPR007639">
    <property type="entry name" value="Gln-tRNA-synth_Ib_RNA-bd_N"/>
</dbReference>
<dbReference type="Pfam" id="PF04557">
    <property type="entry name" value="tRNA_synt_1c_R2"/>
    <property type="match status" value="1"/>
</dbReference>
<dbReference type="FunFam" id="2.40.240.10:FF:000007">
    <property type="entry name" value="Glutamine--tRNA ligase"/>
    <property type="match status" value="1"/>
</dbReference>
<sequence>MSVEKLTQLFGKVGFEDKKIKEIVKNAKVSSSLAEVIEKAGLLSESATLPAEKHQIALLHHLSTLLKGKKVDGIERIAKGITNGILTSNLQVSEALKYVESHPGDNFNQADFELASGVGQEVSPEETKQIIIDYMNSIKDEIVSNRYKIVPNLLANARQLPSLKWASPALFKPIIDAQILEMIGPKDERDVVKKEKKKKEPTEKKENKIKDEKPRNMFTEGFLGALHKPGEEPQKWDDVIQAHRDFIKGKVHTRFPPEPNGFLHIGHSKAIMVNFGFAEYHNGHCYLRYDDTNPEAEEQVYIDSILRCVKWLGYKPWKITYSSDYFDKLYELAEKLITSGYAYVDHSTPEQVKIQRGIKPDGTPGGERTPSPWRERSVEENLTEFRKMRDGFYNPGEATLRMKQDIKSPSPQMWDLVAYRVLNAPHPRTGDKWKIYPTYDFTHCLVDSFENITHSLCTTEFYLSRESYEWLCDVLHVYRPPQREYGRLNITGTIMSKRKIAKLVNEGYVRAWNDPRLYTLESLRRRGIPPGAILSFINTLGVTTATTNIQVTRFESAVRQFLDVTTPRLMMIEKPLKVVLDNLPDDYEELIEMPYKPGNDAFGSRKIPLTKTLYIDQSDYRDEPTDGYFRFAPNQPVGLMRVPFNIKVKTVEYDDKGVPTLIHAEYLNDPNTHKKPKAYIQWVPESKKYNSPVNIAEVRIYNQLFKSENPSAHPNGFLADINENSEDVVTGALIEPAILDIKAKSPLNMPFTDEQFNIKEEEGVETVRFQALRVGYFCLDTDTTDDKLILNRIVTLKEDADKSNSA</sequence>
<feature type="domain" description="tRNA synthetases class I (E and Q) anti-codon binding" evidence="16">
    <location>
        <begin position="680"/>
        <end position="744"/>
    </location>
</feature>
<evidence type="ECO:0000256" key="7">
    <source>
        <dbReference type="ARBA" id="ARBA00023146"/>
    </source>
</evidence>
<dbReference type="EMBL" id="SELW01000541">
    <property type="protein sequence ID" value="TID22521.1"/>
    <property type="molecule type" value="Genomic_DNA"/>
</dbReference>
<dbReference type="Gene3D" id="2.40.240.10">
    <property type="entry name" value="Ribosomal Protein L25, Chain P"/>
    <property type="match status" value="2"/>
</dbReference>
<dbReference type="SUPFAM" id="SSF50715">
    <property type="entry name" value="Ribosomal protein L25-like"/>
    <property type="match status" value="1"/>
</dbReference>
<name>A0A4T0WZB6_9ASCO</name>
<feature type="domain" description="Glutaminyl-tRNA synthetase class Ib non-specific RNA-binding" evidence="15">
    <location>
        <begin position="4"/>
        <end position="168"/>
    </location>
</feature>
<dbReference type="CDD" id="cd00807">
    <property type="entry name" value="GlnRS_core"/>
    <property type="match status" value="1"/>
</dbReference>
<feature type="domain" description="Glutaminyl-tRNA synthetase class Ib non-specific RNA-binding" evidence="14">
    <location>
        <begin position="171"/>
        <end position="243"/>
    </location>
</feature>
<accession>A0A4T0WZB6</accession>
<dbReference type="Gene3D" id="1.10.10.2420">
    <property type="match status" value="1"/>
</dbReference>
<dbReference type="SUPFAM" id="SSF52374">
    <property type="entry name" value="Nucleotidylyl transferase"/>
    <property type="match status" value="1"/>
</dbReference>
<organism evidence="17 18">
    <name type="scientific">Pichia inconspicua</name>
    <dbReference type="NCBI Taxonomy" id="52247"/>
    <lineage>
        <taxon>Eukaryota</taxon>
        <taxon>Fungi</taxon>
        <taxon>Dikarya</taxon>
        <taxon>Ascomycota</taxon>
        <taxon>Saccharomycotina</taxon>
        <taxon>Pichiomycetes</taxon>
        <taxon>Pichiales</taxon>
        <taxon>Pichiaceae</taxon>
        <taxon>Pichia</taxon>
    </lineage>
</organism>
<keyword evidence="7 10" id="KW-0030">Aminoacyl-tRNA synthetase</keyword>
<dbReference type="Gene3D" id="1.10.8.1290">
    <property type="entry name" value="Glutaminyl-tRNA synthetase, non-specific RNA binding region part 1, domain 1"/>
    <property type="match status" value="1"/>
</dbReference>
<feature type="domain" description="Glutamyl/glutaminyl-tRNA synthetase class Ib catalytic" evidence="12">
    <location>
        <begin position="250"/>
        <end position="563"/>
    </location>
</feature>
<evidence type="ECO:0000256" key="4">
    <source>
        <dbReference type="ARBA" id="ARBA00022741"/>
    </source>
</evidence>
<dbReference type="GO" id="GO:0004819">
    <property type="term" value="F:glutamine-tRNA ligase activity"/>
    <property type="evidence" value="ECO:0007669"/>
    <property type="project" value="UniProtKB-EC"/>
</dbReference>
<evidence type="ECO:0000259" key="16">
    <source>
        <dbReference type="Pfam" id="PF20974"/>
    </source>
</evidence>
<evidence type="ECO:0000259" key="14">
    <source>
        <dbReference type="Pfam" id="PF04557"/>
    </source>
</evidence>
<dbReference type="InterPro" id="IPR042558">
    <property type="entry name" value="Gln-tRNA-synth_Ib_RNA-bd_N_1"/>
</dbReference>
<keyword evidence="5 10" id="KW-0067">ATP-binding</keyword>
<keyword evidence="18" id="KW-1185">Reference proteome</keyword>
<comment type="caution">
    <text evidence="17">The sequence shown here is derived from an EMBL/GenBank/DDBJ whole genome shotgun (WGS) entry which is preliminary data.</text>
</comment>
<evidence type="ECO:0000256" key="11">
    <source>
        <dbReference type="SAM" id="MobiDB-lite"/>
    </source>
</evidence>
<gene>
    <name evidence="17" type="ORF">CANINC_003296</name>
</gene>